<keyword evidence="3" id="KW-0645">Protease</keyword>
<dbReference type="GO" id="GO:0080120">
    <property type="term" value="P:CAAX-box protein maturation"/>
    <property type="evidence" value="ECO:0007669"/>
    <property type="project" value="UniProtKB-ARBA"/>
</dbReference>
<accession>A0A5B8V9R8</accession>
<evidence type="ECO:0000259" key="2">
    <source>
        <dbReference type="Pfam" id="PF02517"/>
    </source>
</evidence>
<organism evidence="3 4">
    <name type="scientific">Panacibacter ginsenosidivorans</name>
    <dbReference type="NCBI Taxonomy" id="1813871"/>
    <lineage>
        <taxon>Bacteria</taxon>
        <taxon>Pseudomonadati</taxon>
        <taxon>Bacteroidota</taxon>
        <taxon>Chitinophagia</taxon>
        <taxon>Chitinophagales</taxon>
        <taxon>Chitinophagaceae</taxon>
        <taxon>Panacibacter</taxon>
    </lineage>
</organism>
<evidence type="ECO:0000256" key="1">
    <source>
        <dbReference type="SAM" id="Phobius"/>
    </source>
</evidence>
<dbReference type="GO" id="GO:0008237">
    <property type="term" value="F:metallopeptidase activity"/>
    <property type="evidence" value="ECO:0007669"/>
    <property type="project" value="UniProtKB-KW"/>
</dbReference>
<evidence type="ECO:0000313" key="3">
    <source>
        <dbReference type="EMBL" id="QEC67466.1"/>
    </source>
</evidence>
<proteinExistence type="predicted"/>
<feature type="transmembrane region" description="Helical" evidence="1">
    <location>
        <begin position="76"/>
        <end position="94"/>
    </location>
</feature>
<feature type="transmembrane region" description="Helical" evidence="1">
    <location>
        <begin position="229"/>
        <end position="248"/>
    </location>
</feature>
<gene>
    <name evidence="3" type="ORF">FRZ67_09220</name>
</gene>
<keyword evidence="1" id="KW-0812">Transmembrane</keyword>
<dbReference type="GO" id="GO:0006508">
    <property type="term" value="P:proteolysis"/>
    <property type="evidence" value="ECO:0007669"/>
    <property type="project" value="UniProtKB-KW"/>
</dbReference>
<feature type="transmembrane region" description="Helical" evidence="1">
    <location>
        <begin position="150"/>
        <end position="169"/>
    </location>
</feature>
<dbReference type="Pfam" id="PF02517">
    <property type="entry name" value="Rce1-like"/>
    <property type="match status" value="1"/>
</dbReference>
<dbReference type="InterPro" id="IPR003675">
    <property type="entry name" value="Rce1/LyrA-like_dom"/>
</dbReference>
<dbReference type="EMBL" id="CP042435">
    <property type="protein sequence ID" value="QEC67466.1"/>
    <property type="molecule type" value="Genomic_DNA"/>
</dbReference>
<keyword evidence="1" id="KW-0472">Membrane</keyword>
<keyword evidence="3" id="KW-0482">Metalloprotease</keyword>
<feature type="domain" description="CAAX prenyl protease 2/Lysostaphin resistance protein A-like" evidence="2">
    <location>
        <begin position="155"/>
        <end position="241"/>
    </location>
</feature>
<dbReference type="OrthoDB" id="158986at2"/>
<dbReference type="KEGG" id="pgin:FRZ67_09220"/>
<sequence>MEQHEDDIYYCNDCDSKVKGFHRFCHNCGAYLGSDAEQIDVFNNRYLRSAFIFYTIYLFVCLAVKFTNWFTSYDTLFFVEIFLALVTIYFAWINRKTIKPVLKFNNFDPFILIVVIAVAIVFSTVINISINQINISVFRIDTSLFEPYKIYQAPILVMIYSIALMPALFEEIAFRGVLYNYFNSFLDERMVVMITGFIFAAIHLNFFSLVWLVPFGILIGSLRRKYNTIWYGIIFHFVFNLTACLIDLHRAGELG</sequence>
<dbReference type="AlphaFoldDB" id="A0A5B8V9R8"/>
<keyword evidence="4" id="KW-1185">Reference proteome</keyword>
<feature type="transmembrane region" description="Helical" evidence="1">
    <location>
        <begin position="51"/>
        <end position="70"/>
    </location>
</feature>
<dbReference type="RefSeq" id="WP_147189273.1">
    <property type="nucleotide sequence ID" value="NZ_CP042435.1"/>
</dbReference>
<keyword evidence="3" id="KW-0378">Hydrolase</keyword>
<protein>
    <submittedName>
        <fullName evidence="3">CPBP family intramembrane metalloprotease</fullName>
    </submittedName>
</protein>
<evidence type="ECO:0000313" key="4">
    <source>
        <dbReference type="Proteomes" id="UP000321533"/>
    </source>
</evidence>
<dbReference type="GO" id="GO:0004175">
    <property type="term" value="F:endopeptidase activity"/>
    <property type="evidence" value="ECO:0007669"/>
    <property type="project" value="UniProtKB-ARBA"/>
</dbReference>
<keyword evidence="1" id="KW-1133">Transmembrane helix</keyword>
<dbReference type="Proteomes" id="UP000321533">
    <property type="component" value="Chromosome"/>
</dbReference>
<name>A0A5B8V9R8_9BACT</name>
<reference evidence="3 4" key="1">
    <citation type="journal article" date="2016" name="Int. J. Syst. Evol. Microbiol.">
        <title>Panacibacter ginsenosidivorans gen. nov., sp. nov., with ginsenoside converting activity isolated from soil of a ginseng field.</title>
        <authorList>
            <person name="Siddiqi M.Z."/>
            <person name="Muhammad Shafi S."/>
            <person name="Choi K.D."/>
            <person name="Im W.T."/>
        </authorList>
    </citation>
    <scope>NUCLEOTIDE SEQUENCE [LARGE SCALE GENOMIC DNA]</scope>
    <source>
        <strain evidence="3 4">Gsoil1550</strain>
    </source>
</reference>
<feature type="transmembrane region" description="Helical" evidence="1">
    <location>
        <begin position="106"/>
        <end position="130"/>
    </location>
</feature>
<feature type="transmembrane region" description="Helical" evidence="1">
    <location>
        <begin position="190"/>
        <end position="217"/>
    </location>
</feature>